<keyword evidence="5" id="KW-1185">Reference proteome</keyword>
<name>A0ABZ2XCV3_9RHOO</name>
<proteinExistence type="predicted"/>
<dbReference type="PROSITE" id="PS50894">
    <property type="entry name" value="HPT"/>
    <property type="match status" value="1"/>
</dbReference>
<evidence type="ECO:0000313" key="4">
    <source>
        <dbReference type="EMBL" id="WZJ20371.1"/>
    </source>
</evidence>
<dbReference type="RefSeq" id="WP_028995570.1">
    <property type="nucleotide sequence ID" value="NZ_CP151406.1"/>
</dbReference>
<keyword evidence="2" id="KW-0597">Phosphoprotein</keyword>
<gene>
    <name evidence="4" type="ORF">AADV58_10430</name>
</gene>
<dbReference type="EMBL" id="CP151406">
    <property type="protein sequence ID" value="WZJ20371.1"/>
    <property type="molecule type" value="Genomic_DNA"/>
</dbReference>
<dbReference type="Pfam" id="PF01627">
    <property type="entry name" value="Hpt"/>
    <property type="match status" value="1"/>
</dbReference>
<evidence type="ECO:0000259" key="3">
    <source>
        <dbReference type="PROSITE" id="PS50894"/>
    </source>
</evidence>
<feature type="modified residue" description="Phosphohistidine" evidence="2">
    <location>
        <position position="65"/>
    </location>
</feature>
<organism evidence="4 5">
    <name type="scientific">Azonexus hydrophilus</name>
    <dbReference type="NCBI Taxonomy" id="418702"/>
    <lineage>
        <taxon>Bacteria</taxon>
        <taxon>Pseudomonadati</taxon>
        <taxon>Pseudomonadota</taxon>
        <taxon>Betaproteobacteria</taxon>
        <taxon>Rhodocyclales</taxon>
        <taxon>Azonexaceae</taxon>
        <taxon>Azonexus</taxon>
    </lineage>
</organism>
<accession>A0ABZ2XCV3</accession>
<reference evidence="4 5" key="1">
    <citation type="submission" date="2024-04" db="EMBL/GenBank/DDBJ databases">
        <title>Dissimilatory iodate-reducing microorganisms contribute to the enrichment of iodine in groundwater.</title>
        <authorList>
            <person name="Jiang Z."/>
        </authorList>
    </citation>
    <scope>NUCLEOTIDE SEQUENCE [LARGE SCALE GENOMIC DNA]</scope>
    <source>
        <strain evidence="4 5">NCP973</strain>
    </source>
</reference>
<dbReference type="InterPro" id="IPR036641">
    <property type="entry name" value="HPT_dom_sf"/>
</dbReference>
<evidence type="ECO:0000313" key="5">
    <source>
        <dbReference type="Proteomes" id="UP001479520"/>
    </source>
</evidence>
<protein>
    <submittedName>
        <fullName evidence="4">Hpt domain-containing protein</fullName>
    </submittedName>
</protein>
<dbReference type="Proteomes" id="UP001479520">
    <property type="component" value="Chromosome"/>
</dbReference>
<dbReference type="SUPFAM" id="SSF47226">
    <property type="entry name" value="Histidine-containing phosphotransfer domain, HPT domain"/>
    <property type="match status" value="1"/>
</dbReference>
<feature type="domain" description="HPt" evidence="3">
    <location>
        <begin position="26"/>
        <end position="127"/>
    </location>
</feature>
<sequence>MSNSIDANNGGPICNLDYLLVNLGRNRAAANRLVQLFLENHPQLVARLEQAAMDNDISAMQDVVHDIRGSCVLFSAHRAVALARELEYVLHCHRQDGTGINWLARSAALRNALTDVHDELKRYQEESPVSDLS</sequence>
<keyword evidence="1" id="KW-0902">Two-component regulatory system</keyword>
<dbReference type="Gene3D" id="1.20.120.160">
    <property type="entry name" value="HPT domain"/>
    <property type="match status" value="1"/>
</dbReference>
<evidence type="ECO:0000256" key="1">
    <source>
        <dbReference type="ARBA" id="ARBA00023012"/>
    </source>
</evidence>
<evidence type="ECO:0000256" key="2">
    <source>
        <dbReference type="PROSITE-ProRule" id="PRU00110"/>
    </source>
</evidence>
<dbReference type="InterPro" id="IPR008207">
    <property type="entry name" value="Sig_transdc_His_kin_Hpt_dom"/>
</dbReference>